<dbReference type="PANTHER" id="PTHR34142">
    <property type="entry name" value="ENDO-BETA-1,4-GLUCANASE A"/>
    <property type="match status" value="1"/>
</dbReference>
<dbReference type="Proteomes" id="UP000520770">
    <property type="component" value="Unassembled WGS sequence"/>
</dbReference>
<sequence>MMDLGINLWGADWVFDGTYMVPTTSQIDYFASKGFTNIRLPFNWETMQSSLDGPLNADLLKSIHQVVDYAASQGISVILDVHNYGRYNDQLIGSPEVPVSSFVDLWSKIASEFADDSNVRFGLMNEPQQENASDWLSISNAAIAAIRETGATQQVLVPGIGWTGAWSWTSGDNAKIIGAEGAIVDPANNYAIEVHQYLDDTSGQHEWVVSADIGVERLTAITEWARANGVSLYLGEFGVADNPQALEALDKMMAYLQANDDVWTSASYWVAGMANPTYIYTVQPDLGVLDVPQMDVLEKYTGAVVTETVLKDGTVRHDVYAQDGKTVTLSDVLTKNGELLSRSIFDADGNLSSKAVIAVDGGITVTVYGEAGKAYPATETVYNSDHEHIQESVTDAAGITIEKLYEPGAHEAYQETSYHADGSLNYVTEHIDGKHISETYENGVLTKIEVYNSSWTLVSRDSFDASGNLTGRQVDNADGSHDLSTFNAKTGIIQSVTEYAANWTVSGTTSYDSKGYPTRQVSYEADGSRTITSYKSGSDALSQSQHLTAEGKLASLTTYSEAGQTTSTYAPPGSALVDSTVVIENGVVVSSVQYAYDAKGLITTVEHVEADGSRTIENYDDTHQTNPVSTTAYDASWKLISVTYFDENGRVSVINAAGDNGVNTLTSFVAGTNAVSQVEVYVDWKLQSRTNYDENGSISKIQTDHGQGTHEVQTFTPEQQDHPTSTTLYDASWKLVSVSYFDELGHTTVVNVAGENGLNTLTSFVPGTDDIKQVEVYVDWKLQSRTDYDADGKISKIQTDNDDGTHEVQVFTAEQQGHPSSTSLYDASWKLVAYTTFDSHSNDGAGSMSFLVAGDSVDAAYFESAAAGDETSPHTYAFALDDQAGANFGDETFSFAEAGYADEVFSTANHIFNAFDDTTVVSPHYDLV</sequence>
<name>A0A7W6SAP1_9HYPH</name>
<proteinExistence type="predicted"/>
<dbReference type="GO" id="GO:0009251">
    <property type="term" value="P:glucan catabolic process"/>
    <property type="evidence" value="ECO:0007669"/>
    <property type="project" value="TreeGrafter"/>
</dbReference>
<dbReference type="EMBL" id="JACIGW010000005">
    <property type="protein sequence ID" value="MBB4350320.1"/>
    <property type="molecule type" value="Genomic_DNA"/>
</dbReference>
<dbReference type="GO" id="GO:0004553">
    <property type="term" value="F:hydrolase activity, hydrolyzing O-glycosyl compounds"/>
    <property type="evidence" value="ECO:0007669"/>
    <property type="project" value="InterPro"/>
</dbReference>
<keyword evidence="2" id="KW-0326">Glycosidase</keyword>
<evidence type="ECO:0000313" key="7">
    <source>
        <dbReference type="Proteomes" id="UP000520770"/>
    </source>
</evidence>
<evidence type="ECO:0000256" key="3">
    <source>
        <dbReference type="SAM" id="MobiDB-lite"/>
    </source>
</evidence>
<dbReference type="PANTHER" id="PTHR34142:SF1">
    <property type="entry name" value="GLYCOSIDE HYDROLASE FAMILY 5 DOMAIN-CONTAINING PROTEIN"/>
    <property type="match status" value="1"/>
</dbReference>
<dbReference type="InterPro" id="IPR001547">
    <property type="entry name" value="Glyco_hydro_5"/>
</dbReference>
<evidence type="ECO:0000256" key="2">
    <source>
        <dbReference type="ARBA" id="ARBA00023295"/>
    </source>
</evidence>
<comment type="caution">
    <text evidence="5">The sequence shown here is derived from an EMBL/GenBank/DDBJ whole genome shotgun (WGS) entry which is preliminary data.</text>
</comment>
<feature type="region of interest" description="Disordered" evidence="3">
    <location>
        <begin position="699"/>
        <end position="724"/>
    </location>
</feature>
<feature type="domain" description="Glycoside hydrolase family 5" evidence="4">
    <location>
        <begin position="19"/>
        <end position="271"/>
    </location>
</feature>
<reference evidence="7 8" key="1">
    <citation type="submission" date="2020-08" db="EMBL/GenBank/DDBJ databases">
        <title>Genomic Encyclopedia of Type Strains, Phase IV (KMG-V): Genome sequencing to study the core and pangenomes of soil and plant-associated prokaryotes.</title>
        <authorList>
            <person name="Whitman W."/>
        </authorList>
    </citation>
    <scope>NUCLEOTIDE SEQUENCE [LARGE SCALE GENOMIC DNA]</scope>
    <source>
        <strain evidence="5 7">SEMIA 448</strain>
        <strain evidence="6 8">SEMIA 452</strain>
    </source>
</reference>
<protein>
    <submittedName>
        <fullName evidence="5">Aryl-phospho-beta-D-glucosidase BglC (GH1 family)</fullName>
    </submittedName>
</protein>
<organism evidence="5 7">
    <name type="scientific">Aliirhizobium cellulosilyticum</name>
    <dbReference type="NCBI Taxonomy" id="393664"/>
    <lineage>
        <taxon>Bacteria</taxon>
        <taxon>Pseudomonadati</taxon>
        <taxon>Pseudomonadota</taxon>
        <taxon>Alphaproteobacteria</taxon>
        <taxon>Hyphomicrobiales</taxon>
        <taxon>Rhizobiaceae</taxon>
        <taxon>Aliirhizobium</taxon>
    </lineage>
</organism>
<accession>A0A7W6SAP1</accession>
<dbReference type="Proteomes" id="UP000576087">
    <property type="component" value="Unassembled WGS sequence"/>
</dbReference>
<evidence type="ECO:0000313" key="8">
    <source>
        <dbReference type="Proteomes" id="UP000576087"/>
    </source>
</evidence>
<dbReference type="InterPro" id="IPR017853">
    <property type="entry name" value="GH"/>
</dbReference>
<dbReference type="AlphaFoldDB" id="A0A7W6SAP1"/>
<gene>
    <name evidence="5" type="ORF">GGE33_004085</name>
    <name evidence="6" type="ORF">GGE35_004119</name>
</gene>
<dbReference type="Pfam" id="PF00150">
    <property type="entry name" value="Cellulase"/>
    <property type="match status" value="1"/>
</dbReference>
<evidence type="ECO:0000313" key="5">
    <source>
        <dbReference type="EMBL" id="MBB4350320.1"/>
    </source>
</evidence>
<dbReference type="RefSeq" id="WP_183833780.1">
    <property type="nucleotide sequence ID" value="NZ_JACIGW010000005.1"/>
</dbReference>
<evidence type="ECO:0000259" key="4">
    <source>
        <dbReference type="Pfam" id="PF00150"/>
    </source>
</evidence>
<keyword evidence="1" id="KW-0378">Hydrolase</keyword>
<dbReference type="Gene3D" id="3.20.20.80">
    <property type="entry name" value="Glycosidases"/>
    <property type="match status" value="1"/>
</dbReference>
<evidence type="ECO:0000256" key="1">
    <source>
        <dbReference type="ARBA" id="ARBA00022801"/>
    </source>
</evidence>
<dbReference type="SUPFAM" id="SSF51445">
    <property type="entry name" value="(Trans)glycosidases"/>
    <property type="match status" value="1"/>
</dbReference>
<dbReference type="Gene3D" id="3.90.930.1">
    <property type="match status" value="3"/>
</dbReference>
<dbReference type="EMBL" id="JACIHM010000006">
    <property type="protein sequence ID" value="MBB4448282.1"/>
    <property type="molecule type" value="Genomic_DNA"/>
</dbReference>
<evidence type="ECO:0000313" key="6">
    <source>
        <dbReference type="EMBL" id="MBB4448282.1"/>
    </source>
</evidence>